<reference evidence="3 4" key="1">
    <citation type="journal article" date="2023" name="ISME J.">
        <title>Cultivation and genomic characterization of novel and ubiquitous marine nitrite-oxidizing bacteria from the Nitrospirales.</title>
        <authorList>
            <person name="Mueller A.J."/>
            <person name="Daebeler A."/>
            <person name="Herbold C.W."/>
            <person name="Kirkegaard R.H."/>
            <person name="Daims H."/>
        </authorList>
    </citation>
    <scope>NUCLEOTIDE SEQUENCE [LARGE SCALE GENOMIC DNA]</scope>
    <source>
        <strain evidence="3 4">EB</strain>
    </source>
</reference>
<evidence type="ECO:0000256" key="1">
    <source>
        <dbReference type="ARBA" id="ARBA00023002"/>
    </source>
</evidence>
<dbReference type="Proteomes" id="UP001250932">
    <property type="component" value="Unassembled WGS sequence"/>
</dbReference>
<comment type="caution">
    <text evidence="3">The sequence shown here is derived from an EMBL/GenBank/DDBJ whole genome shotgun (WGS) entry which is preliminary data.</text>
</comment>
<sequence>MLQVRIHGRGGQGVVTAAELLSMASFLDGKFALAFPSFGSERTGAPVAAFCRISDRQLRAREPIVNPDVIIVQDSTLLHQVEVFAGLQSDGAVLINSTRTARELGIDELCSTLSEHQCCIFPATDIANKFLHRPLPNAALVAGFAALTQEVSLSSIEKAIQEKFPGSIGELNIEIAREAYDYVGSQVAV</sequence>
<dbReference type="InterPro" id="IPR051626">
    <property type="entry name" value="Oxidoreductase_gamma_subunit"/>
</dbReference>
<dbReference type="Pfam" id="PF01558">
    <property type="entry name" value="POR"/>
    <property type="match status" value="1"/>
</dbReference>
<protein>
    <submittedName>
        <fullName evidence="3">2-oxoacid:acceptor oxidoreductase family protein</fullName>
    </submittedName>
</protein>
<name>A0ABU3K910_9BACT</name>
<dbReference type="InterPro" id="IPR002869">
    <property type="entry name" value="Pyrv_flavodox_OxRed_cen"/>
</dbReference>
<keyword evidence="4" id="KW-1185">Reference proteome</keyword>
<keyword evidence="1" id="KW-0560">Oxidoreductase</keyword>
<dbReference type="EMBL" id="JAQOUE010000001">
    <property type="protein sequence ID" value="MDT7042873.1"/>
    <property type="molecule type" value="Genomic_DNA"/>
</dbReference>
<evidence type="ECO:0000313" key="4">
    <source>
        <dbReference type="Proteomes" id="UP001250932"/>
    </source>
</evidence>
<dbReference type="SUPFAM" id="SSF53323">
    <property type="entry name" value="Pyruvate-ferredoxin oxidoreductase, PFOR, domain III"/>
    <property type="match status" value="1"/>
</dbReference>
<evidence type="ECO:0000259" key="2">
    <source>
        <dbReference type="Pfam" id="PF01558"/>
    </source>
</evidence>
<dbReference type="RefSeq" id="WP_313833336.1">
    <property type="nucleotide sequence ID" value="NZ_JAQOUE010000001.1"/>
</dbReference>
<feature type="domain" description="Pyruvate/ketoisovalerate oxidoreductase catalytic" evidence="2">
    <location>
        <begin position="10"/>
        <end position="181"/>
    </location>
</feature>
<dbReference type="PANTHER" id="PTHR43366">
    <property type="entry name" value="PYRUVATE SYNTHASE SUBUNIT PORC"/>
    <property type="match status" value="1"/>
</dbReference>
<gene>
    <name evidence="3" type="ORF">PPG34_10955</name>
</gene>
<dbReference type="PANTHER" id="PTHR43366:SF1">
    <property type="entry name" value="PYRUVATE SYNTHASE SUBUNIT PORC"/>
    <property type="match status" value="1"/>
</dbReference>
<dbReference type="InterPro" id="IPR019752">
    <property type="entry name" value="Pyrv/ketoisovalerate_OxRed_cat"/>
</dbReference>
<dbReference type="InterPro" id="IPR011894">
    <property type="entry name" value="PorC_KorC"/>
</dbReference>
<accession>A0ABU3K910</accession>
<organism evidence="3 4">
    <name type="scientific">Candidatus Nitronereus thalassa</name>
    <dbReference type="NCBI Taxonomy" id="3020898"/>
    <lineage>
        <taxon>Bacteria</taxon>
        <taxon>Pseudomonadati</taxon>
        <taxon>Nitrospirota</taxon>
        <taxon>Nitrospiria</taxon>
        <taxon>Nitrospirales</taxon>
        <taxon>Nitrospiraceae</taxon>
        <taxon>Candidatus Nitronereus</taxon>
    </lineage>
</organism>
<dbReference type="NCBIfam" id="TIGR02175">
    <property type="entry name" value="PorC_KorC"/>
    <property type="match status" value="1"/>
</dbReference>
<proteinExistence type="predicted"/>
<dbReference type="Gene3D" id="3.40.920.10">
    <property type="entry name" value="Pyruvate-ferredoxin oxidoreductase, PFOR, domain III"/>
    <property type="match status" value="1"/>
</dbReference>
<evidence type="ECO:0000313" key="3">
    <source>
        <dbReference type="EMBL" id="MDT7042873.1"/>
    </source>
</evidence>